<sequence length="222" mass="25374">TEDRTFTQHLHSMGMICDFFPGIFVARQLDGIKFAFGQTIVTTRSCLKAFGGYESIENRPADDLLVGRYIAQQGYKVELLPYAVKTVPDYDSFKELFIKRLRWLTVMRHMRPWGHIGLTFTQGLPWSLAALLTHPADGIGAAYVGAYVLSRLAITWLVGAWGLKQRGLWKKMPLVIFWDASAFVIWLLTFGRRRIRWRNVDYRIHDGMLVPVAPNPASDSPR</sequence>
<evidence type="ECO:0000256" key="7">
    <source>
        <dbReference type="ARBA" id="ARBA00022989"/>
    </source>
</evidence>
<evidence type="ECO:0000256" key="5">
    <source>
        <dbReference type="ARBA" id="ARBA00022679"/>
    </source>
</evidence>
<organism evidence="10 11">
    <name type="scientific">Candidatus Acidiferrum panamense</name>
    <dbReference type="NCBI Taxonomy" id="2741543"/>
    <lineage>
        <taxon>Bacteria</taxon>
        <taxon>Pseudomonadati</taxon>
        <taxon>Acidobacteriota</taxon>
        <taxon>Terriglobia</taxon>
        <taxon>Candidatus Acidiferrales</taxon>
        <taxon>Candidatus Acidiferrum</taxon>
    </lineage>
</organism>
<protein>
    <recommendedName>
        <fullName evidence="12">Glycosyl transferase</fullName>
    </recommendedName>
</protein>
<proteinExistence type="predicted"/>
<dbReference type="InterPro" id="IPR025993">
    <property type="entry name" value="Ceramide_glucosylTrfase"/>
</dbReference>
<keyword evidence="11" id="KW-1185">Reference proteome</keyword>
<keyword evidence="6 9" id="KW-0812">Transmembrane</keyword>
<keyword evidence="8 9" id="KW-0472">Membrane</keyword>
<dbReference type="AlphaFoldDB" id="A0A7V8NUU0"/>
<keyword evidence="4" id="KW-0328">Glycosyltransferase</keyword>
<evidence type="ECO:0000256" key="2">
    <source>
        <dbReference type="ARBA" id="ARBA00004760"/>
    </source>
</evidence>
<feature type="transmembrane region" description="Helical" evidence="9">
    <location>
        <begin position="175"/>
        <end position="191"/>
    </location>
</feature>
<dbReference type="GO" id="GO:0016020">
    <property type="term" value="C:membrane"/>
    <property type="evidence" value="ECO:0007669"/>
    <property type="project" value="UniProtKB-SubCell"/>
</dbReference>
<dbReference type="SUPFAM" id="SSF53448">
    <property type="entry name" value="Nucleotide-diphospho-sugar transferases"/>
    <property type="match status" value="1"/>
</dbReference>
<feature type="transmembrane region" description="Helical" evidence="9">
    <location>
        <begin position="113"/>
        <end position="132"/>
    </location>
</feature>
<evidence type="ECO:0000256" key="4">
    <source>
        <dbReference type="ARBA" id="ARBA00022676"/>
    </source>
</evidence>
<comment type="pathway">
    <text evidence="2">Lipid metabolism; sphingolipid metabolism.</text>
</comment>
<feature type="non-terminal residue" evidence="10">
    <location>
        <position position="1"/>
    </location>
</feature>
<keyword evidence="5" id="KW-0808">Transferase</keyword>
<evidence type="ECO:0000256" key="9">
    <source>
        <dbReference type="SAM" id="Phobius"/>
    </source>
</evidence>
<comment type="caution">
    <text evidence="10">The sequence shown here is derived from an EMBL/GenBank/DDBJ whole genome shotgun (WGS) entry which is preliminary data.</text>
</comment>
<dbReference type="Pfam" id="PF13506">
    <property type="entry name" value="Glyco_transf_21"/>
    <property type="match status" value="1"/>
</dbReference>
<accession>A0A7V8NUU0</accession>
<dbReference type="InterPro" id="IPR029044">
    <property type="entry name" value="Nucleotide-diphossugar_trans"/>
</dbReference>
<feature type="transmembrane region" description="Helical" evidence="9">
    <location>
        <begin position="144"/>
        <end position="163"/>
    </location>
</feature>
<evidence type="ECO:0000313" key="10">
    <source>
        <dbReference type="EMBL" id="MBA0087847.1"/>
    </source>
</evidence>
<reference evidence="10" key="1">
    <citation type="submission" date="2020-06" db="EMBL/GenBank/DDBJ databases">
        <title>Legume-microbial interactions unlock mineral nutrients during tropical forest succession.</title>
        <authorList>
            <person name="Epihov D.Z."/>
        </authorList>
    </citation>
    <scope>NUCLEOTIDE SEQUENCE [LARGE SCALE GENOMIC DNA]</scope>
    <source>
        <strain evidence="10">Pan2503</strain>
    </source>
</reference>
<dbReference type="GO" id="GO:0016757">
    <property type="term" value="F:glycosyltransferase activity"/>
    <property type="evidence" value="ECO:0007669"/>
    <property type="project" value="UniProtKB-KW"/>
</dbReference>
<comment type="subcellular location">
    <subcellularLocation>
        <location evidence="1">Membrane</location>
        <topology evidence="1">Multi-pass membrane protein</topology>
    </subcellularLocation>
</comment>
<keyword evidence="7 9" id="KW-1133">Transmembrane helix</keyword>
<gene>
    <name evidence="10" type="ORF">HRJ53_22910</name>
</gene>
<evidence type="ECO:0000256" key="6">
    <source>
        <dbReference type="ARBA" id="ARBA00022692"/>
    </source>
</evidence>
<comment type="pathway">
    <text evidence="3">Sphingolipid metabolism.</text>
</comment>
<name>A0A7V8NUU0_9BACT</name>
<dbReference type="Proteomes" id="UP000567293">
    <property type="component" value="Unassembled WGS sequence"/>
</dbReference>
<dbReference type="EMBL" id="JACDQQ010002214">
    <property type="protein sequence ID" value="MBA0087847.1"/>
    <property type="molecule type" value="Genomic_DNA"/>
</dbReference>
<evidence type="ECO:0000313" key="11">
    <source>
        <dbReference type="Proteomes" id="UP000567293"/>
    </source>
</evidence>
<evidence type="ECO:0008006" key="12">
    <source>
        <dbReference type="Google" id="ProtNLM"/>
    </source>
</evidence>
<evidence type="ECO:0000256" key="3">
    <source>
        <dbReference type="ARBA" id="ARBA00004991"/>
    </source>
</evidence>
<evidence type="ECO:0000256" key="8">
    <source>
        <dbReference type="ARBA" id="ARBA00023136"/>
    </source>
</evidence>
<evidence type="ECO:0000256" key="1">
    <source>
        <dbReference type="ARBA" id="ARBA00004141"/>
    </source>
</evidence>